<evidence type="ECO:0000313" key="1">
    <source>
        <dbReference type="EMBL" id="KAI4341417.1"/>
    </source>
</evidence>
<accession>A0ACB9P0I3</accession>
<gene>
    <name evidence="1" type="ORF">MLD38_026144</name>
</gene>
<keyword evidence="2" id="KW-1185">Reference proteome</keyword>
<dbReference type="Proteomes" id="UP001057402">
    <property type="component" value="Chromosome 7"/>
</dbReference>
<protein>
    <submittedName>
        <fullName evidence="1">Uncharacterized protein</fullName>
    </submittedName>
</protein>
<name>A0ACB9P0I3_9MYRT</name>
<organism evidence="1 2">
    <name type="scientific">Melastoma candidum</name>
    <dbReference type="NCBI Taxonomy" id="119954"/>
    <lineage>
        <taxon>Eukaryota</taxon>
        <taxon>Viridiplantae</taxon>
        <taxon>Streptophyta</taxon>
        <taxon>Embryophyta</taxon>
        <taxon>Tracheophyta</taxon>
        <taxon>Spermatophyta</taxon>
        <taxon>Magnoliopsida</taxon>
        <taxon>eudicotyledons</taxon>
        <taxon>Gunneridae</taxon>
        <taxon>Pentapetalae</taxon>
        <taxon>rosids</taxon>
        <taxon>malvids</taxon>
        <taxon>Myrtales</taxon>
        <taxon>Melastomataceae</taxon>
        <taxon>Melastomatoideae</taxon>
        <taxon>Melastomateae</taxon>
        <taxon>Melastoma</taxon>
    </lineage>
</organism>
<proteinExistence type="predicted"/>
<sequence>MMPLMRRRRRRGAEAEEDVVLQAEVRGRAGEDEERGVEWGEEGEGRDDGGDQLDQGQISEDHPERQADVDLI</sequence>
<dbReference type="EMBL" id="CM042886">
    <property type="protein sequence ID" value="KAI4341417.1"/>
    <property type="molecule type" value="Genomic_DNA"/>
</dbReference>
<evidence type="ECO:0000313" key="2">
    <source>
        <dbReference type="Proteomes" id="UP001057402"/>
    </source>
</evidence>
<reference evidence="2" key="1">
    <citation type="journal article" date="2023" name="Front. Plant Sci.">
        <title>Chromosomal-level genome assembly of Melastoma candidum provides insights into trichome evolution.</title>
        <authorList>
            <person name="Zhong Y."/>
            <person name="Wu W."/>
            <person name="Sun C."/>
            <person name="Zou P."/>
            <person name="Liu Y."/>
            <person name="Dai S."/>
            <person name="Zhou R."/>
        </authorList>
    </citation>
    <scope>NUCLEOTIDE SEQUENCE [LARGE SCALE GENOMIC DNA]</scope>
</reference>
<comment type="caution">
    <text evidence="1">The sequence shown here is derived from an EMBL/GenBank/DDBJ whole genome shotgun (WGS) entry which is preliminary data.</text>
</comment>